<evidence type="ECO:0008006" key="4">
    <source>
        <dbReference type="Google" id="ProtNLM"/>
    </source>
</evidence>
<dbReference type="Pfam" id="PF00106">
    <property type="entry name" value="adh_short"/>
    <property type="match status" value="1"/>
</dbReference>
<feature type="region of interest" description="Disordered" evidence="1">
    <location>
        <begin position="246"/>
        <end position="280"/>
    </location>
</feature>
<comment type="caution">
    <text evidence="2">The sequence shown here is derived from an EMBL/GenBank/DDBJ whole genome shotgun (WGS) entry which is preliminary data.</text>
</comment>
<evidence type="ECO:0000313" key="3">
    <source>
        <dbReference type="Proteomes" id="UP001152604"/>
    </source>
</evidence>
<dbReference type="PANTHER" id="PTHR43550:SF3">
    <property type="entry name" value="3-KETODIHYDROSPHINGOSINE REDUCTASE"/>
    <property type="match status" value="1"/>
</dbReference>
<name>A0ABM9DU45_9HYPH</name>
<keyword evidence="3" id="KW-1185">Reference proteome</keyword>
<dbReference type="EMBL" id="CAKXZS010000016">
    <property type="protein sequence ID" value="CAH2400195.1"/>
    <property type="molecule type" value="Genomic_DNA"/>
</dbReference>
<dbReference type="Gene3D" id="3.40.50.720">
    <property type="entry name" value="NAD(P)-binding Rossmann-like Domain"/>
    <property type="match status" value="1"/>
</dbReference>
<accession>A0ABM9DU45</accession>
<dbReference type="InterPro" id="IPR036291">
    <property type="entry name" value="NAD(P)-bd_dom_sf"/>
</dbReference>
<sequence length="280" mass="30279">MHRRFRSPEKIFDPAPMISDRLRCPCQWAWLDGPAARTARWSMRLLQGQNVVVVGGSRGVGRSIAEAALSEGATVLAVARSEQTLAAFARETSSVKAFAVDATVDTAPNQVFAALEPDVLVICAGALAPSAPLHEQNWAAFSANWETDVKSSFLFCKAALRRPLKPGARIVLISSGAALTGGHRIPAAMPAQNACRCSWPVIARRTRIGAVSTCASWRLRLCASCQGPAWATPASRAFRPIWASGPWSSSRASSTCRRRPTSDGRWWHSPPKNRKGVPLR</sequence>
<dbReference type="InterPro" id="IPR002347">
    <property type="entry name" value="SDR_fam"/>
</dbReference>
<dbReference type="PANTHER" id="PTHR43550">
    <property type="entry name" value="3-KETODIHYDROSPHINGOSINE REDUCTASE"/>
    <property type="match status" value="1"/>
</dbReference>
<dbReference type="SUPFAM" id="SSF51735">
    <property type="entry name" value="NAD(P)-binding Rossmann-fold domains"/>
    <property type="match status" value="1"/>
</dbReference>
<reference evidence="2" key="1">
    <citation type="submission" date="2022-03" db="EMBL/GenBank/DDBJ databases">
        <authorList>
            <person name="Brunel B."/>
        </authorList>
    </citation>
    <scope>NUCLEOTIDE SEQUENCE</scope>
    <source>
        <strain evidence="2">STM4922sample</strain>
    </source>
</reference>
<protein>
    <recommendedName>
        <fullName evidence="4">SDR family NAD(P)-dependent oxidoreductase</fullName>
    </recommendedName>
</protein>
<gene>
    <name evidence="2" type="ORF">MES4922_230199</name>
</gene>
<dbReference type="Proteomes" id="UP001152604">
    <property type="component" value="Unassembled WGS sequence"/>
</dbReference>
<organism evidence="2 3">
    <name type="scientific">Mesorhizobium ventifaucium</name>
    <dbReference type="NCBI Taxonomy" id="666020"/>
    <lineage>
        <taxon>Bacteria</taxon>
        <taxon>Pseudomonadati</taxon>
        <taxon>Pseudomonadota</taxon>
        <taxon>Alphaproteobacteria</taxon>
        <taxon>Hyphomicrobiales</taxon>
        <taxon>Phyllobacteriaceae</taxon>
        <taxon>Mesorhizobium</taxon>
    </lineage>
</organism>
<feature type="compositionally biased region" description="Low complexity" evidence="1">
    <location>
        <begin position="246"/>
        <end position="255"/>
    </location>
</feature>
<evidence type="ECO:0000313" key="2">
    <source>
        <dbReference type="EMBL" id="CAH2400195.1"/>
    </source>
</evidence>
<proteinExistence type="predicted"/>
<evidence type="ECO:0000256" key="1">
    <source>
        <dbReference type="SAM" id="MobiDB-lite"/>
    </source>
</evidence>
<feature type="compositionally biased region" description="Basic residues" evidence="1">
    <location>
        <begin position="271"/>
        <end position="280"/>
    </location>
</feature>
<dbReference type="CDD" id="cd05233">
    <property type="entry name" value="SDR_c"/>
    <property type="match status" value="1"/>
</dbReference>